<dbReference type="SUPFAM" id="SSF51445">
    <property type="entry name" value="(Trans)glycosidases"/>
    <property type="match status" value="1"/>
</dbReference>
<evidence type="ECO:0000313" key="3">
    <source>
        <dbReference type="Proteomes" id="UP001152759"/>
    </source>
</evidence>
<dbReference type="AlphaFoldDB" id="A0A9P0A8L6"/>
<gene>
    <name evidence="2" type="ORF">BEMITA_LOCUS4623</name>
</gene>
<dbReference type="PANTHER" id="PTHR21040:SF8">
    <property type="entry name" value="BCDNA.GH04120"/>
    <property type="match status" value="1"/>
</dbReference>
<protein>
    <recommendedName>
        <fullName evidence="4">Beta-N-acetylhexosaminidase</fullName>
    </recommendedName>
</protein>
<dbReference type="InterPro" id="IPR038901">
    <property type="entry name" value="HEXDC-like"/>
</dbReference>
<keyword evidence="1" id="KW-1133">Transmembrane helix</keyword>
<evidence type="ECO:0000256" key="1">
    <source>
        <dbReference type="SAM" id="Phobius"/>
    </source>
</evidence>
<sequence>MQLTGQLLGCVSIQVWRRKTILVGSMMSLGVLVVLCLYYNSAVRAVETQVRILPQQHNVQFLVEHPSPPTVQIEHLSHSHVHQSNGPNLGGMAPELSLDGGSETRANFGNYPGNLYAGSRSSKPYVPQQRLVHLDLKGAPPKVKYLKDLFPLFKDLGATGLLLEWEDMFPFTGQLASLAATNAYTVDEVTTILKLASENDLEVIPLVQTFGHVEFALKLEQFARLREVMHLHKDARFLHIGCDEVFHMGECSRCRQKLRDDLFLMHVSSVAKYVRSKYPKVTPIIWDDMLRQLSTSSLESYNIGQLVEPMVWVYAEDIYRFVPGPVWDKYATIFPTVWTASAFKGAFGETLYVPNVQRHLDNNLHWLDLMRAESSKFKAGFRGIVITGWQRYDHFAVLCELLPSGIPSLAVNLLATSHGYFNSSLQPKLTSALKCGIYSYNTVGGMHNFVNLNSDPFLWDQFSRCMFPGHLFFKLTYKLNMVEKDVQDLIQTTRATRGWLTEYNVRHNFSSPLRLDELMLDEPRIYHSVTSLVQSAQDALANIFDKYTIAEWIEQKVYPLIKELEKLEGDSYRLKQIKTWPRRPFPILDDLKRLGLNLVDENDSKVSRK</sequence>
<dbReference type="CDD" id="cd06565">
    <property type="entry name" value="GH20_GcnA-like"/>
    <property type="match status" value="1"/>
</dbReference>
<dbReference type="GO" id="GO:0015929">
    <property type="term" value="F:hexosaminidase activity"/>
    <property type="evidence" value="ECO:0007669"/>
    <property type="project" value="InterPro"/>
</dbReference>
<dbReference type="EMBL" id="OU963863">
    <property type="protein sequence ID" value="CAH0385394.1"/>
    <property type="molecule type" value="Genomic_DNA"/>
</dbReference>
<evidence type="ECO:0008006" key="4">
    <source>
        <dbReference type="Google" id="ProtNLM"/>
    </source>
</evidence>
<dbReference type="Proteomes" id="UP001152759">
    <property type="component" value="Chromosome 2"/>
</dbReference>
<organism evidence="2 3">
    <name type="scientific">Bemisia tabaci</name>
    <name type="common">Sweetpotato whitefly</name>
    <name type="synonym">Aleurodes tabaci</name>
    <dbReference type="NCBI Taxonomy" id="7038"/>
    <lineage>
        <taxon>Eukaryota</taxon>
        <taxon>Metazoa</taxon>
        <taxon>Ecdysozoa</taxon>
        <taxon>Arthropoda</taxon>
        <taxon>Hexapoda</taxon>
        <taxon>Insecta</taxon>
        <taxon>Pterygota</taxon>
        <taxon>Neoptera</taxon>
        <taxon>Paraneoptera</taxon>
        <taxon>Hemiptera</taxon>
        <taxon>Sternorrhyncha</taxon>
        <taxon>Aleyrodoidea</taxon>
        <taxon>Aleyrodidae</taxon>
        <taxon>Aleyrodinae</taxon>
        <taxon>Bemisia</taxon>
    </lineage>
</organism>
<evidence type="ECO:0000313" key="2">
    <source>
        <dbReference type="EMBL" id="CAH0385394.1"/>
    </source>
</evidence>
<accession>A0A9P0A8L6</accession>
<feature type="transmembrane region" description="Helical" evidence="1">
    <location>
        <begin position="21"/>
        <end position="40"/>
    </location>
</feature>
<keyword evidence="1" id="KW-0812">Transmembrane</keyword>
<keyword evidence="1" id="KW-0472">Membrane</keyword>
<name>A0A9P0A8L6_BEMTA</name>
<proteinExistence type="predicted"/>
<dbReference type="PANTHER" id="PTHR21040">
    <property type="entry name" value="BCDNA.GH04120"/>
    <property type="match status" value="1"/>
</dbReference>
<reference evidence="2" key="1">
    <citation type="submission" date="2021-12" db="EMBL/GenBank/DDBJ databases">
        <authorList>
            <person name="King R."/>
        </authorList>
    </citation>
    <scope>NUCLEOTIDE SEQUENCE</scope>
</reference>
<keyword evidence="3" id="KW-1185">Reference proteome</keyword>
<dbReference type="Gene3D" id="3.20.20.80">
    <property type="entry name" value="Glycosidases"/>
    <property type="match status" value="2"/>
</dbReference>
<dbReference type="InterPro" id="IPR017853">
    <property type="entry name" value="GH"/>
</dbReference>